<dbReference type="EMBL" id="CAJPUY010000018">
    <property type="protein sequence ID" value="CAG2152049.1"/>
    <property type="molecule type" value="Genomic_DNA"/>
</dbReference>
<organism evidence="1 2">
    <name type="scientific">Cupriavidus yeoncheonensis</name>
    <dbReference type="NCBI Taxonomy" id="1462994"/>
    <lineage>
        <taxon>Bacteria</taxon>
        <taxon>Pseudomonadati</taxon>
        <taxon>Pseudomonadota</taxon>
        <taxon>Betaproteobacteria</taxon>
        <taxon>Burkholderiales</taxon>
        <taxon>Burkholderiaceae</taxon>
        <taxon>Cupriavidus</taxon>
    </lineage>
</organism>
<protein>
    <submittedName>
        <fullName evidence="1">Uncharacterized protein</fullName>
    </submittedName>
</protein>
<gene>
    <name evidence="1" type="ORF">LMG31506_04521</name>
</gene>
<dbReference type="Proteomes" id="UP000672934">
    <property type="component" value="Unassembled WGS sequence"/>
</dbReference>
<keyword evidence="2" id="KW-1185">Reference proteome</keyword>
<dbReference type="AlphaFoldDB" id="A0A916IYT0"/>
<dbReference type="RefSeq" id="WP_211949421.1">
    <property type="nucleotide sequence ID" value="NZ_CAJPUY010000018.1"/>
</dbReference>
<reference evidence="1" key="1">
    <citation type="submission" date="2021-03" db="EMBL/GenBank/DDBJ databases">
        <authorList>
            <person name="Peeters C."/>
        </authorList>
    </citation>
    <scope>NUCLEOTIDE SEQUENCE</scope>
    <source>
        <strain evidence="1">LMG 31506</strain>
    </source>
</reference>
<accession>A0A916IYT0</accession>
<evidence type="ECO:0000313" key="1">
    <source>
        <dbReference type="EMBL" id="CAG2152049.1"/>
    </source>
</evidence>
<proteinExistence type="predicted"/>
<name>A0A916IYT0_9BURK</name>
<sequence>MNCKVVGARCMARIAASASLVMADGAPRLARLRRIPMFPKFQKDETRMTYSISRADLDTITDAELASSTTKFLPQWTDIPVEFREGNVYTRMAQARLLDYPVPDVSISFLPGFEDEGACKAIDRCVVAHLKAFAPRHEHRIAGVGYMLSKICRITAA</sequence>
<comment type="caution">
    <text evidence="1">The sequence shown here is derived from an EMBL/GenBank/DDBJ whole genome shotgun (WGS) entry which is preliminary data.</text>
</comment>
<evidence type="ECO:0000313" key="2">
    <source>
        <dbReference type="Proteomes" id="UP000672934"/>
    </source>
</evidence>